<evidence type="ECO:0000313" key="7">
    <source>
        <dbReference type="EMBL" id="MWV28959.1"/>
    </source>
</evidence>
<sequence length="1047" mass="111823">MASYHIAMRCFCARRGRKSLHKNKNLEGGYMVLGNDGARARIVKYTLASGASALALALSATATLAQDGADQQDDQPIIVTGSRIQSDGMQAPVPVTVVGAEELEALAPGALISGVSELPQFLGNETPNSGGAYFSRSGFGTLNLRGLGINRTLTLLNGRRVPSSSAFGGVDINLFPEAVISSVETTTGGASAAYGSDAVAGVVNFTIDTNFTGLELSAQAGITDRGDGENYEISGSFGTDFADGRGQLIVSGGYFKHEGISTYEDRDWYQAVGTFGSGTSDNPYRFVPNTVSANASFDGRIFAPGTAINGLEFNPDGSVGPYQPGSESQFPFGIPPARTAGGGNDDLGAELPTIYPDLERYSAFVYGDFEISDSFKVFGQYIFGRTELFQYNVIQSSFGGTPTALTIFQDNAFLPDDLRQTMIANNIDSFSLRRRGTLNDVGGNSLDDTFTQHIGTVGFEWDLDTGGFMDGWSVDGFYQYGQTEREWGQFGLRVDRVFAAIDAVDDGTGNIVCRTSLFGDAFPGCQPLNLFGEGNASAEAVDYVTGFEAGQNISTPLFFADDGFASGRSYDYTTSDRKLNITTFEQQFAEISAAGDIVDLWAGPIAGAFGASYRRDEVLQIVQDVTNPASNFSNPDPRPVLCSGAAPGLRGVSVPDCLNTVGVQYSKVSNIKGSSTVWEGFGEVLLPLYDSDNFGLFANAAVRYADYSGSGGVWAYKGGLEAEFGDFRLRGTYSRDVRAGNLSERFDRTGGSATITDVRDGQTVTVTIFSGGNPAVQPEEADTYTIGAVYQPSFVPGLSLSLDYYDITIDGAIGQVGTQGIVSGCFNDNVQSFCDLITVNPNTDALVLVGDIFINIDTATARGLDFEGSYDTDVSLFGGDESLNARLFSAWLFERTETNGGQTFDLAGQTGARQISGTYESLPDFRVTASLGYRNGGLSTRVGVRHLGEGIQDVCGLQDDAYCPAGQQVFIEDNKVDAVTYVDLRLGYDFELGDSELEVFGTVTNLFDQDPPLTPSYSPFLGYSTQQNPAIYDILGRRYTVGVKLKM</sequence>
<accession>A0A844XGU3</accession>
<comment type="similarity">
    <text evidence="4">Belongs to the TonB-dependent receptor family.</text>
</comment>
<proteinExistence type="inferred from homology"/>
<reference evidence="7 8" key="1">
    <citation type="submission" date="2019-12" db="EMBL/GenBank/DDBJ databases">
        <authorList>
            <person name="Lee S.D."/>
        </authorList>
    </citation>
    <scope>NUCLEOTIDE SEQUENCE [LARGE SCALE GENOMIC DNA]</scope>
    <source>
        <strain evidence="7 8">GH3-10</strain>
    </source>
</reference>
<dbReference type="Gene3D" id="2.40.170.20">
    <property type="entry name" value="TonB-dependent receptor, beta-barrel domain"/>
    <property type="match status" value="1"/>
</dbReference>
<dbReference type="PANTHER" id="PTHR47234">
    <property type="match status" value="1"/>
</dbReference>
<dbReference type="PANTHER" id="PTHR47234:SF3">
    <property type="entry name" value="SECRETIN_TONB SHORT N-TERMINAL DOMAIN-CONTAINING PROTEIN"/>
    <property type="match status" value="1"/>
</dbReference>
<dbReference type="AlphaFoldDB" id="A0A844XGU3"/>
<comment type="caution">
    <text evidence="7">The sequence shown here is derived from an EMBL/GenBank/DDBJ whole genome shotgun (WGS) entry which is preliminary data.</text>
</comment>
<gene>
    <name evidence="7" type="ORF">GRF63_13690</name>
</gene>
<keyword evidence="7" id="KW-0675">Receptor</keyword>
<dbReference type="InterPro" id="IPR036942">
    <property type="entry name" value="Beta-barrel_TonB_sf"/>
</dbReference>
<evidence type="ECO:0000256" key="4">
    <source>
        <dbReference type="RuleBase" id="RU003357"/>
    </source>
</evidence>
<dbReference type="Pfam" id="PF07715">
    <property type="entry name" value="Plug"/>
    <property type="match status" value="1"/>
</dbReference>
<evidence type="ECO:0000256" key="2">
    <source>
        <dbReference type="ARBA" id="ARBA00023136"/>
    </source>
</evidence>
<feature type="domain" description="TonB-dependent receptor plug" evidence="6">
    <location>
        <begin position="89"/>
        <end position="202"/>
    </location>
</feature>
<evidence type="ECO:0000256" key="1">
    <source>
        <dbReference type="ARBA" id="ARBA00004442"/>
    </source>
</evidence>
<keyword evidence="4" id="KW-0798">TonB box</keyword>
<dbReference type="GO" id="GO:0009279">
    <property type="term" value="C:cell outer membrane"/>
    <property type="evidence" value="ECO:0007669"/>
    <property type="project" value="UniProtKB-SubCell"/>
</dbReference>
<reference evidence="7 8" key="2">
    <citation type="submission" date="2020-02" db="EMBL/GenBank/DDBJ databases">
        <title>Erythrobacter dongmakensis sp. nov., isolated from a tidal mudflat.</title>
        <authorList>
            <person name="Kim I.S."/>
        </authorList>
    </citation>
    <scope>NUCLEOTIDE SEQUENCE [LARGE SCALE GENOMIC DNA]</scope>
    <source>
        <strain evidence="7 8">GH3-10</strain>
    </source>
</reference>
<dbReference type="EMBL" id="WUBR01000003">
    <property type="protein sequence ID" value="MWV28959.1"/>
    <property type="molecule type" value="Genomic_DNA"/>
</dbReference>
<evidence type="ECO:0000313" key="8">
    <source>
        <dbReference type="Proteomes" id="UP000461409"/>
    </source>
</evidence>
<feature type="domain" description="TonB-dependent receptor-like beta-barrel" evidence="5">
    <location>
        <begin position="443"/>
        <end position="1006"/>
    </location>
</feature>
<dbReference type="InterPro" id="IPR012910">
    <property type="entry name" value="Plug_dom"/>
</dbReference>
<keyword evidence="8" id="KW-1185">Reference proteome</keyword>
<comment type="subcellular location">
    <subcellularLocation>
        <location evidence="1 4">Cell outer membrane</location>
    </subcellularLocation>
</comment>
<keyword evidence="2 4" id="KW-0472">Membrane</keyword>
<evidence type="ECO:0000259" key="5">
    <source>
        <dbReference type="Pfam" id="PF00593"/>
    </source>
</evidence>
<dbReference type="Pfam" id="PF00593">
    <property type="entry name" value="TonB_dep_Rec_b-barrel"/>
    <property type="match status" value="1"/>
</dbReference>
<dbReference type="SUPFAM" id="SSF56935">
    <property type="entry name" value="Porins"/>
    <property type="match status" value="1"/>
</dbReference>
<dbReference type="InterPro" id="IPR037066">
    <property type="entry name" value="Plug_dom_sf"/>
</dbReference>
<keyword evidence="3" id="KW-0998">Cell outer membrane</keyword>
<dbReference type="Proteomes" id="UP000461409">
    <property type="component" value="Unassembled WGS sequence"/>
</dbReference>
<dbReference type="Gene3D" id="2.170.130.10">
    <property type="entry name" value="TonB-dependent receptor, plug domain"/>
    <property type="match status" value="1"/>
</dbReference>
<organism evidence="7 8">
    <name type="scientific">Aurantiacibacter rhizosphaerae</name>
    <dbReference type="NCBI Taxonomy" id="2691582"/>
    <lineage>
        <taxon>Bacteria</taxon>
        <taxon>Pseudomonadati</taxon>
        <taxon>Pseudomonadota</taxon>
        <taxon>Alphaproteobacteria</taxon>
        <taxon>Sphingomonadales</taxon>
        <taxon>Erythrobacteraceae</taxon>
        <taxon>Aurantiacibacter</taxon>
    </lineage>
</organism>
<evidence type="ECO:0000256" key="3">
    <source>
        <dbReference type="ARBA" id="ARBA00023237"/>
    </source>
</evidence>
<name>A0A844XGU3_9SPHN</name>
<protein>
    <submittedName>
        <fullName evidence="7">TonB-dependent receptor</fullName>
    </submittedName>
</protein>
<evidence type="ECO:0000259" key="6">
    <source>
        <dbReference type="Pfam" id="PF07715"/>
    </source>
</evidence>
<dbReference type="InterPro" id="IPR000531">
    <property type="entry name" value="Beta-barrel_TonB"/>
</dbReference>